<reference evidence="4 6" key="2">
    <citation type="submission" date="2020-02" db="EMBL/GenBank/DDBJ databases">
        <title>The WGS of Modestobacter muralis DSM 100205.</title>
        <authorList>
            <person name="Jiang Z."/>
        </authorList>
    </citation>
    <scope>NUCLEOTIDE SEQUENCE [LARGE SCALE GENOMIC DNA]</scope>
    <source>
        <strain evidence="4 6">DSM 100205</strain>
    </source>
</reference>
<evidence type="ECO:0000313" key="4">
    <source>
        <dbReference type="EMBL" id="NEN50529.1"/>
    </source>
</evidence>
<keyword evidence="5" id="KW-1185">Reference proteome</keyword>
<evidence type="ECO:0000256" key="1">
    <source>
        <dbReference type="ARBA" id="ARBA00004948"/>
    </source>
</evidence>
<dbReference type="InterPro" id="IPR004305">
    <property type="entry name" value="Thiaminase-2/PQQC"/>
</dbReference>
<dbReference type="CDD" id="cd19365">
    <property type="entry name" value="TenA_C-like"/>
    <property type="match status" value="1"/>
</dbReference>
<dbReference type="RefSeq" id="WP_163610167.1">
    <property type="nucleotide sequence ID" value="NZ_JAAGWB010000013.1"/>
</dbReference>
<dbReference type="PANTHER" id="PTHR43198">
    <property type="entry name" value="BIFUNCTIONAL TH2 PROTEIN"/>
    <property type="match status" value="1"/>
</dbReference>
<sequence length="223" mass="23702">MSFTADAWAATAALRTAIEELAFLTELGEGTLAPAAFRHYLEQDALYLAGYAKALALLAARADDPDAAAVWAGSASVTRTVETALHADLLGSELLGPASAELLHSPTCLGYVSYLVATAATASYEVAAAAVLPCYWVYADTGVRLAATARSTPGHPYARWVATYDDPAFQESTRRARQLVDEAAAATPSAVPAMHRAFALATRYELEFWRSAHAQETWAHPLG</sequence>
<gene>
    <name evidence="4" type="ORF">G3R41_06165</name>
    <name evidence="3" type="ORF">GCU67_06165</name>
</gene>
<protein>
    <submittedName>
        <fullName evidence="4">TenA family transcriptional regulator</fullName>
    </submittedName>
</protein>
<evidence type="ECO:0000313" key="5">
    <source>
        <dbReference type="Proteomes" id="UP000468828"/>
    </source>
</evidence>
<dbReference type="InterPro" id="IPR016084">
    <property type="entry name" value="Haem_Oase-like_multi-hlx"/>
</dbReference>
<evidence type="ECO:0000259" key="2">
    <source>
        <dbReference type="Pfam" id="PF03070"/>
    </source>
</evidence>
<dbReference type="InterPro" id="IPR050967">
    <property type="entry name" value="Thiamine_Salvage_TenA"/>
</dbReference>
<dbReference type="Proteomes" id="UP000471152">
    <property type="component" value="Unassembled WGS sequence"/>
</dbReference>
<evidence type="ECO:0000313" key="6">
    <source>
        <dbReference type="Proteomes" id="UP000471152"/>
    </source>
</evidence>
<comment type="caution">
    <text evidence="4">The sequence shown here is derived from an EMBL/GenBank/DDBJ whole genome shotgun (WGS) entry which is preliminary data.</text>
</comment>
<feature type="domain" description="Thiaminase-2/PQQC" evidence="2">
    <location>
        <begin position="23"/>
        <end position="212"/>
    </location>
</feature>
<organism evidence="4 6">
    <name type="scientific">Modestobacter muralis</name>
    <dbReference type="NCBI Taxonomy" id="1608614"/>
    <lineage>
        <taxon>Bacteria</taxon>
        <taxon>Bacillati</taxon>
        <taxon>Actinomycetota</taxon>
        <taxon>Actinomycetes</taxon>
        <taxon>Geodermatophilales</taxon>
        <taxon>Geodermatophilaceae</taxon>
        <taxon>Modestobacter</taxon>
    </lineage>
</organism>
<name>A0A6P0H5I9_9ACTN</name>
<dbReference type="Gene3D" id="1.20.910.10">
    <property type="entry name" value="Heme oxygenase-like"/>
    <property type="match status" value="1"/>
</dbReference>
<dbReference type="Pfam" id="PF03070">
    <property type="entry name" value="TENA_THI-4"/>
    <property type="match status" value="1"/>
</dbReference>
<proteinExistence type="predicted"/>
<dbReference type="PANTHER" id="PTHR43198:SF2">
    <property type="entry name" value="SI:CH1073-67J19.1-RELATED"/>
    <property type="match status" value="1"/>
</dbReference>
<dbReference type="Proteomes" id="UP000468828">
    <property type="component" value="Unassembled WGS sequence"/>
</dbReference>
<dbReference type="SUPFAM" id="SSF48613">
    <property type="entry name" value="Heme oxygenase-like"/>
    <property type="match status" value="1"/>
</dbReference>
<dbReference type="GO" id="GO:0005829">
    <property type="term" value="C:cytosol"/>
    <property type="evidence" value="ECO:0007669"/>
    <property type="project" value="TreeGrafter"/>
</dbReference>
<dbReference type="EMBL" id="JAAGWB010000013">
    <property type="protein sequence ID" value="NEN50529.1"/>
    <property type="molecule type" value="Genomic_DNA"/>
</dbReference>
<dbReference type="AlphaFoldDB" id="A0A6P0H5I9"/>
<comment type="pathway">
    <text evidence="1">Cofactor biosynthesis; thiamine diphosphate biosynthesis.</text>
</comment>
<reference evidence="3 5" key="1">
    <citation type="submission" date="2020-01" db="EMBL/GenBank/DDBJ databases">
        <title>the WGS Modestobacter muralis CPCC 204518.</title>
        <authorList>
            <person name="Jiang Z."/>
        </authorList>
    </citation>
    <scope>NUCLEOTIDE SEQUENCE [LARGE SCALE GENOMIC DNA]</scope>
    <source>
        <strain evidence="3 5">DSM 100205</strain>
    </source>
</reference>
<evidence type="ECO:0000313" key="3">
    <source>
        <dbReference type="EMBL" id="NEK93762.1"/>
    </source>
</evidence>
<dbReference type="EMBL" id="JAAGWH010000013">
    <property type="protein sequence ID" value="NEK93762.1"/>
    <property type="molecule type" value="Genomic_DNA"/>
</dbReference>
<accession>A0A6P0H5I9</accession>